<dbReference type="GO" id="GO:0006465">
    <property type="term" value="P:signal peptide processing"/>
    <property type="evidence" value="ECO:0007669"/>
    <property type="project" value="InterPro"/>
</dbReference>
<dbReference type="Gene3D" id="2.10.109.10">
    <property type="entry name" value="Umud Fragment, subunit A"/>
    <property type="match status" value="1"/>
</dbReference>
<evidence type="ECO:0000256" key="1">
    <source>
        <dbReference type="ARBA" id="ARBA00000677"/>
    </source>
</evidence>
<name>A0A7W4YHP0_LEIAQ</name>
<comment type="similarity">
    <text evidence="3 7">Belongs to the peptidase S26 family.</text>
</comment>
<keyword evidence="7" id="KW-0645">Protease</keyword>
<evidence type="ECO:0000256" key="4">
    <source>
        <dbReference type="ARBA" id="ARBA00013208"/>
    </source>
</evidence>
<comment type="catalytic activity">
    <reaction evidence="1 7">
        <text>Cleavage of hydrophobic, N-terminal signal or leader sequences from secreted and periplasmic proteins.</text>
        <dbReference type="EC" id="3.4.21.89"/>
    </reaction>
</comment>
<feature type="active site" evidence="6">
    <location>
        <position position="132"/>
    </location>
</feature>
<keyword evidence="10" id="KW-1185">Reference proteome</keyword>
<feature type="domain" description="Peptidase S26" evidence="8">
    <location>
        <begin position="30"/>
        <end position="225"/>
    </location>
</feature>
<sequence length="248" mass="26941">MTEETVPTGAQQASGGERDRQRSVLRYVRDIAVIVVVALLVSFLVKTFVVRSFYIPSGSMENTLQIQDKIIVNELQPSLFPLARGDVVVFRDPGGWLPKAPPTRQNAIGQAVDTALTFVGLSASDSDDHLVKRIIGLPGDRVACCTAGGRLTVNGVAIDEPYIEVPAGQTDAATLAFDVTVPKGELWVMGDNRYDSQDSSRNQALPGHGFVPLANVVGRAFVISWPASRWTWLDDYPEVFARVEEKSG</sequence>
<feature type="transmembrane region" description="Helical" evidence="7">
    <location>
        <begin position="27"/>
        <end position="45"/>
    </location>
</feature>
<organism evidence="9 10">
    <name type="scientific">Leifsonia aquatica</name>
    <name type="common">Corynebacterium aquaticum</name>
    <dbReference type="NCBI Taxonomy" id="144185"/>
    <lineage>
        <taxon>Bacteria</taxon>
        <taxon>Bacillati</taxon>
        <taxon>Actinomycetota</taxon>
        <taxon>Actinomycetes</taxon>
        <taxon>Micrococcales</taxon>
        <taxon>Microbacteriaceae</taxon>
        <taxon>Leifsonia</taxon>
    </lineage>
</organism>
<evidence type="ECO:0000313" key="9">
    <source>
        <dbReference type="EMBL" id="MBB2966141.1"/>
    </source>
</evidence>
<proteinExistence type="inferred from homology"/>
<dbReference type="CDD" id="cd06530">
    <property type="entry name" value="S26_SPase_I"/>
    <property type="match status" value="1"/>
</dbReference>
<keyword evidence="5 7" id="KW-0378">Hydrolase</keyword>
<dbReference type="PANTHER" id="PTHR43390:SF1">
    <property type="entry name" value="CHLOROPLAST PROCESSING PEPTIDASE"/>
    <property type="match status" value="1"/>
</dbReference>
<dbReference type="SUPFAM" id="SSF51306">
    <property type="entry name" value="LexA/Signal peptidase"/>
    <property type="match status" value="1"/>
</dbReference>
<protein>
    <recommendedName>
        <fullName evidence="4 7">Signal peptidase I</fullName>
        <ecNumber evidence="4 7">3.4.21.89</ecNumber>
    </recommendedName>
</protein>
<feature type="active site" evidence="6">
    <location>
        <position position="59"/>
    </location>
</feature>
<dbReference type="Pfam" id="PF10502">
    <property type="entry name" value="Peptidase_S26"/>
    <property type="match status" value="1"/>
</dbReference>
<dbReference type="Proteomes" id="UP000538196">
    <property type="component" value="Unassembled WGS sequence"/>
</dbReference>
<dbReference type="RefSeq" id="WP_021758183.1">
    <property type="nucleotide sequence ID" value="NZ_JACHVP010000001.1"/>
</dbReference>
<dbReference type="GO" id="GO:0004252">
    <property type="term" value="F:serine-type endopeptidase activity"/>
    <property type="evidence" value="ECO:0007669"/>
    <property type="project" value="InterPro"/>
</dbReference>
<dbReference type="NCBIfam" id="TIGR02227">
    <property type="entry name" value="sigpep_I_bact"/>
    <property type="match status" value="1"/>
</dbReference>
<evidence type="ECO:0000259" key="8">
    <source>
        <dbReference type="Pfam" id="PF10502"/>
    </source>
</evidence>
<dbReference type="PROSITE" id="PS00761">
    <property type="entry name" value="SPASE_I_3"/>
    <property type="match status" value="1"/>
</dbReference>
<keyword evidence="7" id="KW-1133">Transmembrane helix</keyword>
<dbReference type="InterPro" id="IPR000223">
    <property type="entry name" value="Pept_S26A_signal_pept_1"/>
</dbReference>
<keyword evidence="7" id="KW-0812">Transmembrane</keyword>
<reference evidence="9 10" key="1">
    <citation type="submission" date="2020-08" db="EMBL/GenBank/DDBJ databases">
        <title>Sequencing the genomes of 1000 actinobacteria strains.</title>
        <authorList>
            <person name="Klenk H.-P."/>
        </authorList>
    </citation>
    <scope>NUCLEOTIDE SEQUENCE [LARGE SCALE GENOMIC DNA]</scope>
    <source>
        <strain evidence="9 10">DSM 20146</strain>
    </source>
</reference>
<dbReference type="EMBL" id="JACHVP010000001">
    <property type="protein sequence ID" value="MBB2966141.1"/>
    <property type="molecule type" value="Genomic_DNA"/>
</dbReference>
<dbReference type="PANTHER" id="PTHR43390">
    <property type="entry name" value="SIGNAL PEPTIDASE I"/>
    <property type="match status" value="1"/>
</dbReference>
<evidence type="ECO:0000256" key="3">
    <source>
        <dbReference type="ARBA" id="ARBA00009370"/>
    </source>
</evidence>
<accession>A0A7W4YHP0</accession>
<comment type="subcellular location">
    <subcellularLocation>
        <location evidence="2">Cell membrane</location>
        <topology evidence="2">Single-pass type II membrane protein</topology>
    </subcellularLocation>
    <subcellularLocation>
        <location evidence="7">Membrane</location>
        <topology evidence="7">Single-pass type II membrane protein</topology>
    </subcellularLocation>
</comment>
<dbReference type="InterPro" id="IPR019758">
    <property type="entry name" value="Pept_S26A_signal_pept_1_CS"/>
</dbReference>
<evidence type="ECO:0000313" key="10">
    <source>
        <dbReference type="Proteomes" id="UP000538196"/>
    </source>
</evidence>
<dbReference type="GO" id="GO:0005886">
    <property type="term" value="C:plasma membrane"/>
    <property type="evidence" value="ECO:0007669"/>
    <property type="project" value="UniProtKB-SubCell"/>
</dbReference>
<dbReference type="AlphaFoldDB" id="A0A7W4YHP0"/>
<dbReference type="PRINTS" id="PR00727">
    <property type="entry name" value="LEADERPTASE"/>
</dbReference>
<dbReference type="InterPro" id="IPR036286">
    <property type="entry name" value="LexA/Signal_pep-like_sf"/>
</dbReference>
<dbReference type="EC" id="3.4.21.89" evidence="4 7"/>
<evidence type="ECO:0000256" key="7">
    <source>
        <dbReference type="RuleBase" id="RU362042"/>
    </source>
</evidence>
<evidence type="ECO:0000256" key="6">
    <source>
        <dbReference type="PIRSR" id="PIRSR600223-1"/>
    </source>
</evidence>
<comment type="caution">
    <text evidence="9">The sequence shown here is derived from an EMBL/GenBank/DDBJ whole genome shotgun (WGS) entry which is preliminary data.</text>
</comment>
<evidence type="ECO:0000256" key="2">
    <source>
        <dbReference type="ARBA" id="ARBA00004401"/>
    </source>
</evidence>
<keyword evidence="7" id="KW-0472">Membrane</keyword>
<dbReference type="GO" id="GO:0009003">
    <property type="term" value="F:signal peptidase activity"/>
    <property type="evidence" value="ECO:0007669"/>
    <property type="project" value="UniProtKB-EC"/>
</dbReference>
<dbReference type="InterPro" id="IPR019533">
    <property type="entry name" value="Peptidase_S26"/>
</dbReference>
<gene>
    <name evidence="9" type="ORF">FHX33_000873</name>
</gene>
<evidence type="ECO:0000256" key="5">
    <source>
        <dbReference type="ARBA" id="ARBA00022801"/>
    </source>
</evidence>